<dbReference type="Pfam" id="PF00391">
    <property type="entry name" value="PEP-utilizers"/>
    <property type="match status" value="1"/>
</dbReference>
<feature type="domain" description="PEP-utilising enzyme mobile" evidence="15">
    <location>
        <begin position="439"/>
        <end position="519"/>
    </location>
</feature>
<dbReference type="SUPFAM" id="SSF51621">
    <property type="entry name" value="Phosphoenolpyruvate/pyruvate domain"/>
    <property type="match status" value="1"/>
</dbReference>
<comment type="function">
    <text evidence="2">Catalyzes the reversible phosphorylation of pyruvate and phosphate.</text>
</comment>
<dbReference type="InterPro" id="IPR023151">
    <property type="entry name" value="PEP_util_CS"/>
</dbReference>
<dbReference type="InterPro" id="IPR040442">
    <property type="entry name" value="Pyrv_kinase-like_dom_sf"/>
</dbReference>
<dbReference type="SUPFAM" id="SSF52009">
    <property type="entry name" value="Phosphohistidine domain"/>
    <property type="match status" value="1"/>
</dbReference>
<evidence type="ECO:0000259" key="17">
    <source>
        <dbReference type="Pfam" id="PF02896"/>
    </source>
</evidence>
<evidence type="ECO:0000256" key="6">
    <source>
        <dbReference type="ARBA" id="ARBA00020138"/>
    </source>
</evidence>
<feature type="domain" description="Pyruvate phosphate dikinase AMP/ATP-binding" evidence="16">
    <location>
        <begin position="68"/>
        <end position="293"/>
    </location>
</feature>
<dbReference type="Gene3D" id="3.50.30.10">
    <property type="entry name" value="Phosphohistidine domain"/>
    <property type="match status" value="1"/>
</dbReference>
<organism evidence="18 19">
    <name type="scientific">Candidatus Fokinia crypta</name>
    <dbReference type="NCBI Taxonomy" id="1920990"/>
    <lineage>
        <taxon>Bacteria</taxon>
        <taxon>Pseudomonadati</taxon>
        <taxon>Pseudomonadota</taxon>
        <taxon>Alphaproteobacteria</taxon>
        <taxon>Rickettsiales</taxon>
        <taxon>Candidatus Midichloriaceae</taxon>
        <taxon>Candidatus Fokinia</taxon>
    </lineage>
</organism>
<dbReference type="EC" id="2.7.9.1" evidence="5 14"/>
<keyword evidence="11" id="KW-0418">Kinase</keyword>
<comment type="cofactor">
    <cofactor evidence="1 14">
        <name>Mg(2+)</name>
        <dbReference type="ChEBI" id="CHEBI:18420"/>
    </cofactor>
</comment>
<keyword evidence="7" id="KW-0597">Phosphoprotein</keyword>
<comment type="similarity">
    <text evidence="3 14">Belongs to the PEP-utilizing enzyme family.</text>
</comment>
<dbReference type="InterPro" id="IPR018274">
    <property type="entry name" value="PEP_util_AS"/>
</dbReference>
<evidence type="ECO:0000256" key="12">
    <source>
        <dbReference type="ARBA" id="ARBA00022840"/>
    </source>
</evidence>
<comment type="catalytic activity">
    <reaction evidence="14">
        <text>pyruvate + phosphate + ATP = phosphoenolpyruvate + AMP + diphosphate + H(+)</text>
        <dbReference type="Rhea" id="RHEA:10756"/>
        <dbReference type="ChEBI" id="CHEBI:15361"/>
        <dbReference type="ChEBI" id="CHEBI:15378"/>
        <dbReference type="ChEBI" id="CHEBI:30616"/>
        <dbReference type="ChEBI" id="CHEBI:33019"/>
        <dbReference type="ChEBI" id="CHEBI:43474"/>
        <dbReference type="ChEBI" id="CHEBI:58702"/>
        <dbReference type="ChEBI" id="CHEBI:456215"/>
        <dbReference type="EC" id="2.7.9.1"/>
    </reaction>
</comment>
<dbReference type="Gene3D" id="3.30.470.20">
    <property type="entry name" value="ATP-grasp fold, B domain"/>
    <property type="match status" value="1"/>
</dbReference>
<evidence type="ECO:0000313" key="18">
    <source>
        <dbReference type="EMBL" id="WPX97582.1"/>
    </source>
</evidence>
<name>A0ABZ0UPI6_9RICK</name>
<dbReference type="InterPro" id="IPR000121">
    <property type="entry name" value="PEP_util_C"/>
</dbReference>
<keyword evidence="18" id="KW-0670">Pyruvate</keyword>
<feature type="domain" description="PEP-utilising enzyme C-terminal" evidence="17">
    <location>
        <begin position="539"/>
        <end position="886"/>
    </location>
</feature>
<dbReference type="InterPro" id="IPR015813">
    <property type="entry name" value="Pyrv/PenolPyrv_kinase-like_dom"/>
</dbReference>
<dbReference type="PANTHER" id="PTHR22931:SF9">
    <property type="entry name" value="PYRUVATE, PHOSPHATE DIKINASE 1, CHLOROPLASTIC"/>
    <property type="match status" value="1"/>
</dbReference>
<dbReference type="SUPFAM" id="SSF56059">
    <property type="entry name" value="Glutathione synthetase ATP-binding domain-like"/>
    <property type="match status" value="1"/>
</dbReference>
<dbReference type="InterPro" id="IPR013815">
    <property type="entry name" value="ATP_grasp_subdomain_1"/>
</dbReference>
<evidence type="ECO:0000259" key="15">
    <source>
        <dbReference type="Pfam" id="PF00391"/>
    </source>
</evidence>
<dbReference type="PROSITE" id="PS00742">
    <property type="entry name" value="PEP_ENZYMES_2"/>
    <property type="match status" value="1"/>
</dbReference>
<reference evidence="18" key="1">
    <citation type="submission" date="2022-10" db="EMBL/GenBank/DDBJ databases">
        <title>Host association and intracellularity evolved multiple times independently in the Rickettsiales.</title>
        <authorList>
            <person name="Castelli M."/>
            <person name="Nardi T."/>
            <person name="Gammuto L."/>
            <person name="Bellinzona G."/>
            <person name="Sabaneyeva E."/>
            <person name="Potekhin A."/>
            <person name="Serra V."/>
            <person name="Petroni G."/>
            <person name="Sassera D."/>
        </authorList>
    </citation>
    <scope>NUCLEOTIDE SEQUENCE [LARGE SCALE GENOMIC DNA]</scope>
    <source>
        <strain evidence="18">US_Bl 11III1</strain>
    </source>
</reference>
<feature type="domain" description="Pyruvate phosphate dikinase AMP/ATP-binding" evidence="16">
    <location>
        <begin position="313"/>
        <end position="372"/>
    </location>
</feature>
<dbReference type="Gene3D" id="3.20.20.60">
    <property type="entry name" value="Phosphoenolpyruvate-binding domains"/>
    <property type="match status" value="1"/>
</dbReference>
<keyword evidence="13" id="KW-0460">Magnesium</keyword>
<dbReference type="Pfam" id="PF02896">
    <property type="entry name" value="PEP-utilizers_C"/>
    <property type="match status" value="1"/>
</dbReference>
<comment type="subunit">
    <text evidence="4">Homodimer.</text>
</comment>
<dbReference type="InterPro" id="IPR036637">
    <property type="entry name" value="Phosphohistidine_dom_sf"/>
</dbReference>
<dbReference type="EMBL" id="CP110343">
    <property type="protein sequence ID" value="WPX97582.1"/>
    <property type="molecule type" value="Genomic_DNA"/>
</dbReference>
<sequence length="894" mass="101257">MIRDFYNSDYNKPQLIEGQSATEERFLLGGKGQKLYEMHKLGIKVPYGFTITTEVYKKYSQHFTNIDFELPDTIKSNLTEAVNRLSTFCKKPFAQLSHNPLLLSVRSGAPFSMPGMMETILNVGLNDETVERYTKQYGESIFIYDTYKRLLEMYGNVVLDISKNTFEALYHFHLSKHTSKIEALKFIIEDYKKLYKTEKGIEFPQDCWKQLFSSIEAVFRSWNNDRAYHYRNIHHISHDIGTAVNVQMMVFGNFNNKSYTGVVFSRNPSTGENELFGEYLENAQGEDVVSGYYNACSLASSSKYSDKQLSFEEKEPKLFQELNEICKKLDHHYNDMQDIEFTVEDGMLWILQTRNGKRSSKAAIKIASQTIRECNSESAIINVLNGLAIEDLQNVMHPIIDDEQHNFQILSKGLPASPGVASGIIVFSTKQAEVLSNNKNVILVRKQTSPDDILGMNISSGILTAKGGMTSHAAVVARGMGKPCVCAADFLIVEEDKKVIFGEQVLFEGDEITINGSTGDVIKGIVKTISPKLDDDFWNILTLADKIKTTGVYANAETEEDIKTALRFGAEGIGLCRTEHMFFGEERIPVMQSVIFEKDATLRKQHLQKLIEFQKEDFLLIMRLMNSNRMIIRLLDPPIHEFLPHSDAEKNAFLMYNTHKYSKAELDDIVDSMRENNPMMGNRGCRLGITYPDIYASQVIAICNAIRDAVQLHIYPNIGIMVPFVSDEKELMIIFQMIKIKINEILHDIDHSSYTVKLGAMIELPRATIIADKIAKMCDFISFGTNDLTQMTYGISRDDSAKFEESYIENDIFSDSPFSEFDIEGVGELVKIAVKKARTANSNISISVCGEHCVEKKAVNFFLELGVNYLSCSPHRVPITKLLSAQYCIAKRTL</sequence>
<dbReference type="Gene3D" id="3.30.1490.20">
    <property type="entry name" value="ATP-grasp fold, A domain"/>
    <property type="match status" value="1"/>
</dbReference>
<evidence type="ECO:0000256" key="7">
    <source>
        <dbReference type="ARBA" id="ARBA00022553"/>
    </source>
</evidence>
<protein>
    <recommendedName>
        <fullName evidence="6 14">Pyruvate, phosphate dikinase</fullName>
        <ecNumber evidence="5 14">2.7.9.1</ecNumber>
    </recommendedName>
</protein>
<dbReference type="Pfam" id="PF01326">
    <property type="entry name" value="PPDK_N"/>
    <property type="match status" value="3"/>
</dbReference>
<dbReference type="Proteomes" id="UP001325140">
    <property type="component" value="Chromosome"/>
</dbReference>
<dbReference type="Gene3D" id="1.20.80.30">
    <property type="match status" value="1"/>
</dbReference>
<proteinExistence type="inferred from homology"/>
<keyword evidence="9" id="KW-0479">Metal-binding</keyword>
<dbReference type="InterPro" id="IPR008279">
    <property type="entry name" value="PEP-util_enz_mobile_dom"/>
</dbReference>
<keyword evidence="10" id="KW-0547">Nucleotide-binding</keyword>
<feature type="domain" description="Pyruvate phosphate dikinase AMP/ATP-binding" evidence="16">
    <location>
        <begin position="27"/>
        <end position="61"/>
    </location>
</feature>
<dbReference type="PANTHER" id="PTHR22931">
    <property type="entry name" value="PHOSPHOENOLPYRUVATE DIKINASE-RELATED"/>
    <property type="match status" value="1"/>
</dbReference>
<gene>
    <name evidence="18" type="ORF">Fokcrypt_00087</name>
</gene>
<dbReference type="PIRSF" id="PIRSF000853">
    <property type="entry name" value="PPDK"/>
    <property type="match status" value="1"/>
</dbReference>
<dbReference type="RefSeq" id="WP_323722240.1">
    <property type="nucleotide sequence ID" value="NZ_CP110343.1"/>
</dbReference>
<evidence type="ECO:0000256" key="3">
    <source>
        <dbReference type="ARBA" id="ARBA00007837"/>
    </source>
</evidence>
<keyword evidence="19" id="KW-1185">Reference proteome</keyword>
<evidence type="ECO:0000256" key="13">
    <source>
        <dbReference type="ARBA" id="ARBA00022842"/>
    </source>
</evidence>
<evidence type="ECO:0000256" key="4">
    <source>
        <dbReference type="ARBA" id="ARBA00011738"/>
    </source>
</evidence>
<dbReference type="InterPro" id="IPR010121">
    <property type="entry name" value="Pyruvate_phosphate_dikinase"/>
</dbReference>
<accession>A0ABZ0UPI6</accession>
<dbReference type="NCBIfam" id="TIGR01828">
    <property type="entry name" value="pyru_phos_dikin"/>
    <property type="match status" value="1"/>
</dbReference>
<evidence type="ECO:0000256" key="1">
    <source>
        <dbReference type="ARBA" id="ARBA00001946"/>
    </source>
</evidence>
<evidence type="ECO:0000313" key="19">
    <source>
        <dbReference type="Proteomes" id="UP001325140"/>
    </source>
</evidence>
<dbReference type="InterPro" id="IPR002192">
    <property type="entry name" value="PPDK_AMP/ATP-bd"/>
</dbReference>
<evidence type="ECO:0000256" key="5">
    <source>
        <dbReference type="ARBA" id="ARBA00011994"/>
    </source>
</evidence>
<evidence type="ECO:0000256" key="14">
    <source>
        <dbReference type="PIRNR" id="PIRNR000853"/>
    </source>
</evidence>
<dbReference type="PROSITE" id="PS00370">
    <property type="entry name" value="PEP_ENZYMES_PHOS_SITE"/>
    <property type="match status" value="1"/>
</dbReference>
<dbReference type="Gene3D" id="1.10.189.10">
    <property type="entry name" value="Pyruvate Phosphate Dikinase, domain 2"/>
    <property type="match status" value="1"/>
</dbReference>
<evidence type="ECO:0000256" key="9">
    <source>
        <dbReference type="ARBA" id="ARBA00022723"/>
    </source>
</evidence>
<evidence type="ECO:0000256" key="11">
    <source>
        <dbReference type="ARBA" id="ARBA00022777"/>
    </source>
</evidence>
<evidence type="ECO:0000256" key="10">
    <source>
        <dbReference type="ARBA" id="ARBA00022741"/>
    </source>
</evidence>
<evidence type="ECO:0000256" key="2">
    <source>
        <dbReference type="ARBA" id="ARBA00003144"/>
    </source>
</evidence>
<keyword evidence="12" id="KW-0067">ATP-binding</keyword>
<evidence type="ECO:0000256" key="8">
    <source>
        <dbReference type="ARBA" id="ARBA00022679"/>
    </source>
</evidence>
<evidence type="ECO:0000259" key="16">
    <source>
        <dbReference type="Pfam" id="PF01326"/>
    </source>
</evidence>
<keyword evidence="8" id="KW-0808">Transferase</keyword>